<proteinExistence type="predicted"/>
<reference evidence="4" key="1">
    <citation type="journal article" date="2014" name="Nat. Commun.">
        <title>The emerging biofuel crop Camelina sativa retains a highly undifferentiated hexaploid genome structure.</title>
        <authorList>
            <person name="Kagale S."/>
            <person name="Koh C."/>
            <person name="Nixon J."/>
            <person name="Bollina V."/>
            <person name="Clarke W.E."/>
            <person name="Tuteja R."/>
            <person name="Spillane C."/>
            <person name="Robinson S.J."/>
            <person name="Links M.G."/>
            <person name="Clarke C."/>
            <person name="Higgins E.E."/>
            <person name="Huebert T."/>
            <person name="Sharpe A.G."/>
            <person name="Parkin I.A."/>
        </authorList>
    </citation>
    <scope>NUCLEOTIDE SEQUENCE [LARGE SCALE GENOMIC DNA]</scope>
    <source>
        <strain evidence="4">cv. DH55</strain>
    </source>
</reference>
<evidence type="ECO:0000256" key="1">
    <source>
        <dbReference type="ARBA" id="ARBA00022741"/>
    </source>
</evidence>
<name>A0ABM0SWT1_CAMSA</name>
<dbReference type="Pfam" id="PF10431">
    <property type="entry name" value="ClpB_D2-small"/>
    <property type="match status" value="1"/>
</dbReference>
<keyword evidence="1" id="KW-0547">Nucleotide-binding</keyword>
<gene>
    <name evidence="5" type="primary">LOC104703030</name>
</gene>
<protein>
    <submittedName>
        <fullName evidence="5">Chaperone protein ClpB4, mitochondrial-like</fullName>
    </submittedName>
</protein>
<dbReference type="Proteomes" id="UP000694864">
    <property type="component" value="Chromosome 7"/>
</dbReference>
<dbReference type="InterPro" id="IPR019489">
    <property type="entry name" value="Clp_ATPase_C"/>
</dbReference>
<dbReference type="InterPro" id="IPR027417">
    <property type="entry name" value="P-loop_NTPase"/>
</dbReference>
<evidence type="ECO:0000313" key="4">
    <source>
        <dbReference type="Proteomes" id="UP000694864"/>
    </source>
</evidence>
<dbReference type="GeneID" id="104703030"/>
<dbReference type="SUPFAM" id="SSF52540">
    <property type="entry name" value="P-loop containing nucleoside triphosphate hydrolases"/>
    <property type="match status" value="1"/>
</dbReference>
<sequence length="111" mass="13067">MMKQQALELARQTFKPEFMKRIDEYIVFQPLDLTELTKILEFQMRRVKNLLEQKKIKLEYTKEAVDLLAQLGFAKQWGKAGEESDSGDSEGDILKKFEGRVHRGRHYSSRC</sequence>
<dbReference type="RefSeq" id="XP_010417258.1">
    <property type="nucleotide sequence ID" value="XM_010418956.2"/>
</dbReference>
<evidence type="ECO:0000259" key="3">
    <source>
        <dbReference type="Pfam" id="PF10431"/>
    </source>
</evidence>
<accession>A0ABM0SWT1</accession>
<dbReference type="Gene3D" id="1.10.8.60">
    <property type="match status" value="1"/>
</dbReference>
<dbReference type="PANTHER" id="PTHR11638">
    <property type="entry name" value="ATP-DEPENDENT CLP PROTEASE"/>
    <property type="match status" value="1"/>
</dbReference>
<feature type="domain" description="Clp ATPase C-terminal" evidence="3">
    <location>
        <begin position="31"/>
        <end position="78"/>
    </location>
</feature>
<evidence type="ECO:0000256" key="2">
    <source>
        <dbReference type="ARBA" id="ARBA00022840"/>
    </source>
</evidence>
<organism evidence="4 5">
    <name type="scientific">Camelina sativa</name>
    <name type="common">False flax</name>
    <name type="synonym">Myagrum sativum</name>
    <dbReference type="NCBI Taxonomy" id="90675"/>
    <lineage>
        <taxon>Eukaryota</taxon>
        <taxon>Viridiplantae</taxon>
        <taxon>Streptophyta</taxon>
        <taxon>Embryophyta</taxon>
        <taxon>Tracheophyta</taxon>
        <taxon>Spermatophyta</taxon>
        <taxon>Magnoliopsida</taxon>
        <taxon>eudicotyledons</taxon>
        <taxon>Gunneridae</taxon>
        <taxon>Pentapetalae</taxon>
        <taxon>rosids</taxon>
        <taxon>malvids</taxon>
        <taxon>Brassicales</taxon>
        <taxon>Brassicaceae</taxon>
        <taxon>Camelineae</taxon>
        <taxon>Camelina</taxon>
    </lineage>
</organism>
<keyword evidence="2" id="KW-0067">ATP-binding</keyword>
<dbReference type="InterPro" id="IPR050130">
    <property type="entry name" value="ClpA_ClpB"/>
</dbReference>
<dbReference type="PANTHER" id="PTHR11638:SF86">
    <property type="entry name" value="CHAPERONE PROTEIN CLPB4, MITOCHONDRIAL"/>
    <property type="match status" value="1"/>
</dbReference>
<keyword evidence="4" id="KW-1185">Reference proteome</keyword>
<evidence type="ECO:0000313" key="5">
    <source>
        <dbReference type="RefSeq" id="XP_010417258.1"/>
    </source>
</evidence>
<reference evidence="5" key="2">
    <citation type="submission" date="2025-08" db="UniProtKB">
        <authorList>
            <consortium name="RefSeq"/>
        </authorList>
    </citation>
    <scope>IDENTIFICATION</scope>
    <source>
        <tissue evidence="5">Leaf</tissue>
    </source>
</reference>